<dbReference type="AlphaFoldDB" id="A0A953HL81"/>
<accession>A0A953HL81</accession>
<dbReference type="PANTHER" id="PTHR11820:SF7">
    <property type="entry name" value="ACYLPYRUVASE FAHD1, MITOCHONDRIAL"/>
    <property type="match status" value="1"/>
</dbReference>
<dbReference type="PANTHER" id="PTHR11820">
    <property type="entry name" value="ACYLPYRUVASE"/>
    <property type="match status" value="1"/>
</dbReference>
<evidence type="ECO:0000313" key="4">
    <source>
        <dbReference type="Proteomes" id="UP000753961"/>
    </source>
</evidence>
<keyword evidence="4" id="KW-1185">Reference proteome</keyword>
<keyword evidence="3" id="KW-0378">Hydrolase</keyword>
<reference evidence="3" key="1">
    <citation type="submission" date="2021-06" db="EMBL/GenBank/DDBJ databases">
        <title>44 bacteria genomes isolated from Dapeng, Shenzhen.</title>
        <authorList>
            <person name="Zheng W."/>
            <person name="Yu S."/>
            <person name="Huang Y."/>
        </authorList>
    </citation>
    <scope>NUCLEOTIDE SEQUENCE</scope>
    <source>
        <strain evidence="3">DP5N28-2</strain>
    </source>
</reference>
<evidence type="ECO:0000256" key="1">
    <source>
        <dbReference type="ARBA" id="ARBA00022723"/>
    </source>
</evidence>
<sequence length="202" mass="22874">MKVFCVGRNYREHARELDNPVPDEPLIFCKPVTALLLDNNDFHLPDFSNNVQYEGEIVIRISKNGKAIAPEEASNYYDKVAFGIDFTARDLQTKLKEKGHPWEIAKGFDQSAALSRFISVNTRLQDSILFETHRNGKMVQSGNTDDMIFSYEDIIVYLSKFFTLNEGDMIFTGTPAGVGKVERGDVLEGYIDGRKLLSCHIK</sequence>
<dbReference type="GO" id="GO:0046872">
    <property type="term" value="F:metal ion binding"/>
    <property type="evidence" value="ECO:0007669"/>
    <property type="project" value="UniProtKB-KW"/>
</dbReference>
<dbReference type="InterPro" id="IPR036663">
    <property type="entry name" value="Fumarylacetoacetase_C_sf"/>
</dbReference>
<dbReference type="GO" id="GO:0018773">
    <property type="term" value="F:acetylpyruvate hydrolase activity"/>
    <property type="evidence" value="ECO:0007669"/>
    <property type="project" value="TreeGrafter"/>
</dbReference>
<keyword evidence="1" id="KW-0479">Metal-binding</keyword>
<protein>
    <submittedName>
        <fullName evidence="3">Fumarylacetoacetate hydrolase family protein</fullName>
    </submittedName>
</protein>
<evidence type="ECO:0000313" key="3">
    <source>
        <dbReference type="EMBL" id="MBY5957712.1"/>
    </source>
</evidence>
<dbReference type="Pfam" id="PF01557">
    <property type="entry name" value="FAA_hydrolase"/>
    <property type="match status" value="1"/>
</dbReference>
<organism evidence="3 4">
    <name type="scientific">Membranihabitans marinus</name>
    <dbReference type="NCBI Taxonomy" id="1227546"/>
    <lineage>
        <taxon>Bacteria</taxon>
        <taxon>Pseudomonadati</taxon>
        <taxon>Bacteroidota</taxon>
        <taxon>Saprospiria</taxon>
        <taxon>Saprospirales</taxon>
        <taxon>Saprospiraceae</taxon>
        <taxon>Membranihabitans</taxon>
    </lineage>
</organism>
<comment type="caution">
    <text evidence="3">The sequence shown here is derived from an EMBL/GenBank/DDBJ whole genome shotgun (WGS) entry which is preliminary data.</text>
</comment>
<evidence type="ECO:0000259" key="2">
    <source>
        <dbReference type="Pfam" id="PF01557"/>
    </source>
</evidence>
<proteinExistence type="predicted"/>
<dbReference type="EMBL" id="JAHVHU010000006">
    <property type="protein sequence ID" value="MBY5957712.1"/>
    <property type="molecule type" value="Genomic_DNA"/>
</dbReference>
<dbReference type="SUPFAM" id="SSF56529">
    <property type="entry name" value="FAH"/>
    <property type="match status" value="1"/>
</dbReference>
<dbReference type="Proteomes" id="UP000753961">
    <property type="component" value="Unassembled WGS sequence"/>
</dbReference>
<dbReference type="Gene3D" id="3.90.850.10">
    <property type="entry name" value="Fumarylacetoacetase-like, C-terminal domain"/>
    <property type="match status" value="1"/>
</dbReference>
<dbReference type="RefSeq" id="WP_222579235.1">
    <property type="nucleotide sequence ID" value="NZ_JAHVHU010000006.1"/>
</dbReference>
<gene>
    <name evidence="3" type="ORF">KUV50_06200</name>
</gene>
<dbReference type="InterPro" id="IPR011234">
    <property type="entry name" value="Fumarylacetoacetase-like_C"/>
</dbReference>
<name>A0A953HL81_9BACT</name>
<feature type="domain" description="Fumarylacetoacetase-like C-terminal" evidence="2">
    <location>
        <begin position="2"/>
        <end position="193"/>
    </location>
</feature>